<dbReference type="OrthoDB" id="9802097at2"/>
<keyword evidence="6 9" id="KW-0067">ATP-binding</keyword>
<dbReference type="InterPro" id="IPR027417">
    <property type="entry name" value="P-loop_NTPase"/>
</dbReference>
<sequence length="221" mass="24830">MQGKVIFISGIDTDVGKTVATGMLAKKLMLQGFSVITQKMIQTGCRDISEDILLHRKIQGIELTEEDHQGITCPYLFSYPCSPHLAAKLENVQILPEKIQKSTALLSEKYDYVLIEGAGGLMVPYYRYDTTMDYLAARGYPLVLVCSGKLGSINHSLLSLEVCKQRNIRLQTLIYNQYPDEDKLIAGETRAYLQDYLALHFPQASFEVMPPYAFTTESRSS</sequence>
<keyword evidence="11" id="KW-1185">Reference proteome</keyword>
<evidence type="ECO:0000256" key="7">
    <source>
        <dbReference type="ARBA" id="ARBA00022842"/>
    </source>
</evidence>
<evidence type="ECO:0000256" key="4">
    <source>
        <dbReference type="ARBA" id="ARBA00022741"/>
    </source>
</evidence>
<comment type="function">
    <text evidence="9">Catalyzes a mechanistically unusual reaction, the ATP-dependent insertion of CO2 between the N7 and N8 nitrogen atoms of 7,8-diaminopelargonic acid (DAPA, also called 7,8-diammoniononanoate) to form a ureido ring.</text>
</comment>
<feature type="binding site" evidence="9">
    <location>
        <begin position="176"/>
        <end position="177"/>
    </location>
    <ligand>
        <name>ATP</name>
        <dbReference type="ChEBI" id="CHEBI:30616"/>
    </ligand>
</feature>
<dbReference type="GO" id="GO:0042803">
    <property type="term" value="F:protein homodimerization activity"/>
    <property type="evidence" value="ECO:0007669"/>
    <property type="project" value="UniProtKB-ARBA"/>
</dbReference>
<feature type="binding site" evidence="9">
    <location>
        <position position="116"/>
    </location>
    <ligand>
        <name>Mg(2+)</name>
        <dbReference type="ChEBI" id="CHEBI:18420"/>
    </ligand>
</feature>
<dbReference type="InterPro" id="IPR004472">
    <property type="entry name" value="DTB_synth_BioD"/>
</dbReference>
<comment type="pathway">
    <text evidence="9">Cofactor biosynthesis; biotin biosynthesis; biotin from 7,8-diaminononanoate: step 1/2.</text>
</comment>
<dbReference type="EC" id="6.3.3.3" evidence="9"/>
<dbReference type="PIRSF" id="PIRSF006755">
    <property type="entry name" value="DTB_synth"/>
    <property type="match status" value="1"/>
</dbReference>
<dbReference type="CDD" id="cd03109">
    <property type="entry name" value="DTBS"/>
    <property type="match status" value="1"/>
</dbReference>
<comment type="subcellular location">
    <subcellularLocation>
        <location evidence="9">Cytoplasm</location>
    </subcellularLocation>
</comment>
<comment type="catalytic activity">
    <reaction evidence="8">
        <text>(7R,8S)-8-amino-7-(carboxyamino)nonanoate + ATP = (4R,5S)-dethiobiotin + ADP + phosphate + H(+)</text>
        <dbReference type="Rhea" id="RHEA:63684"/>
        <dbReference type="ChEBI" id="CHEBI:15378"/>
        <dbReference type="ChEBI" id="CHEBI:30616"/>
        <dbReference type="ChEBI" id="CHEBI:43474"/>
        <dbReference type="ChEBI" id="CHEBI:149470"/>
        <dbReference type="ChEBI" id="CHEBI:149473"/>
        <dbReference type="ChEBI" id="CHEBI:456216"/>
    </reaction>
</comment>
<protein>
    <recommendedName>
        <fullName evidence="9">ATP-dependent dethiobiotin synthetase BioD</fullName>
        <ecNumber evidence="9">6.3.3.3</ecNumber>
    </recommendedName>
    <alternativeName>
        <fullName evidence="9">DTB synthetase</fullName>
        <shortName evidence="9">DTBS</shortName>
    </alternativeName>
    <alternativeName>
        <fullName evidence="9">Dethiobiotin synthase</fullName>
    </alternativeName>
</protein>
<evidence type="ECO:0000256" key="9">
    <source>
        <dbReference type="HAMAP-Rule" id="MF_00336"/>
    </source>
</evidence>
<feature type="active site" evidence="9">
    <location>
        <position position="39"/>
    </location>
</feature>
<comment type="cofactor">
    <cofactor evidence="9">
        <name>Mg(2+)</name>
        <dbReference type="ChEBI" id="CHEBI:18420"/>
    </cofactor>
</comment>
<dbReference type="GO" id="GO:0000287">
    <property type="term" value="F:magnesium ion binding"/>
    <property type="evidence" value="ECO:0007669"/>
    <property type="project" value="UniProtKB-UniRule"/>
</dbReference>
<keyword evidence="4 9" id="KW-0547">Nucleotide-binding</keyword>
<feature type="binding site" evidence="9">
    <location>
        <begin position="14"/>
        <end position="19"/>
    </location>
    <ligand>
        <name>ATP</name>
        <dbReference type="ChEBI" id="CHEBI:30616"/>
    </ligand>
</feature>
<keyword evidence="3 9" id="KW-0479">Metal-binding</keyword>
<comment type="similarity">
    <text evidence="9">Belongs to the dethiobiotin synthetase family.</text>
</comment>
<evidence type="ECO:0000256" key="3">
    <source>
        <dbReference type="ARBA" id="ARBA00022723"/>
    </source>
</evidence>
<name>A0A4R6VC88_9PAST</name>
<comment type="caution">
    <text evidence="10">The sequence shown here is derived from an EMBL/GenBank/DDBJ whole genome shotgun (WGS) entry which is preliminary data.</text>
</comment>
<evidence type="ECO:0000313" key="11">
    <source>
        <dbReference type="Proteomes" id="UP000295657"/>
    </source>
</evidence>
<evidence type="ECO:0000256" key="8">
    <source>
        <dbReference type="ARBA" id="ARBA00047386"/>
    </source>
</evidence>
<gene>
    <name evidence="9" type="primary">bioD</name>
    <name evidence="10" type="ORF">EDC45_1105</name>
</gene>
<dbReference type="PANTHER" id="PTHR43210:SF2">
    <property type="entry name" value="ATP-DEPENDENT DETHIOBIOTIN SYNTHETASE BIOD 2"/>
    <property type="match status" value="1"/>
</dbReference>
<proteinExistence type="inferred from homology"/>
<keyword evidence="7 9" id="KW-0460">Magnesium</keyword>
<dbReference type="RefSeq" id="WP_133544280.1">
    <property type="nucleotide sequence ID" value="NZ_SNYQ01000003.1"/>
</dbReference>
<comment type="subunit">
    <text evidence="9">Homodimer.</text>
</comment>
<comment type="caution">
    <text evidence="9">Lacks conserved residue(s) required for the propagation of feature annotation.</text>
</comment>
<keyword evidence="5 9" id="KW-0093">Biotin biosynthesis</keyword>
<dbReference type="Proteomes" id="UP000295657">
    <property type="component" value="Unassembled WGS sequence"/>
</dbReference>
<dbReference type="GO" id="GO:0005524">
    <property type="term" value="F:ATP binding"/>
    <property type="evidence" value="ECO:0007669"/>
    <property type="project" value="UniProtKB-UniRule"/>
</dbReference>
<evidence type="ECO:0000256" key="1">
    <source>
        <dbReference type="ARBA" id="ARBA00022490"/>
    </source>
</evidence>
<feature type="binding site" evidence="9">
    <location>
        <begin position="116"/>
        <end position="119"/>
    </location>
    <ligand>
        <name>ATP</name>
        <dbReference type="ChEBI" id="CHEBI:30616"/>
    </ligand>
</feature>
<dbReference type="GO" id="GO:0005829">
    <property type="term" value="C:cytosol"/>
    <property type="evidence" value="ECO:0007669"/>
    <property type="project" value="TreeGrafter"/>
</dbReference>
<dbReference type="Pfam" id="PF13500">
    <property type="entry name" value="AAA_26"/>
    <property type="match status" value="1"/>
</dbReference>
<reference evidence="10 11" key="1">
    <citation type="submission" date="2019-03" db="EMBL/GenBank/DDBJ databases">
        <title>Genomic Encyclopedia of Type Strains, Phase IV (KMG-IV): sequencing the most valuable type-strain genomes for metagenomic binning, comparative biology and taxonomic classification.</title>
        <authorList>
            <person name="Goeker M."/>
        </authorList>
    </citation>
    <scope>NUCLEOTIDE SEQUENCE [LARGE SCALE GENOMIC DNA]</scope>
    <source>
        <strain evidence="10 11">DSM 28403</strain>
    </source>
</reference>
<accession>A0A4R6VC88</accession>
<dbReference type="HAMAP" id="MF_00336">
    <property type="entry name" value="BioD"/>
    <property type="match status" value="1"/>
</dbReference>
<dbReference type="Gene3D" id="3.40.50.300">
    <property type="entry name" value="P-loop containing nucleotide triphosphate hydrolases"/>
    <property type="match status" value="1"/>
</dbReference>
<feature type="binding site" evidence="9">
    <location>
        <position position="18"/>
    </location>
    <ligand>
        <name>Mg(2+)</name>
        <dbReference type="ChEBI" id="CHEBI:18420"/>
    </ligand>
</feature>
<keyword evidence="1 9" id="KW-0963">Cytoplasm</keyword>
<evidence type="ECO:0000313" key="10">
    <source>
        <dbReference type="EMBL" id="TDQ58036.1"/>
    </source>
</evidence>
<evidence type="ECO:0000256" key="6">
    <source>
        <dbReference type="ARBA" id="ARBA00022840"/>
    </source>
</evidence>
<dbReference type="UniPathway" id="UPA00078">
    <property type="reaction ID" value="UER00161"/>
</dbReference>
<comment type="catalytic activity">
    <reaction evidence="9">
        <text>(7R,8S)-7,8-diammoniononanoate + CO2 + ATP = (4R,5S)-dethiobiotin + ADP + phosphate + 3 H(+)</text>
        <dbReference type="Rhea" id="RHEA:15805"/>
        <dbReference type="ChEBI" id="CHEBI:15378"/>
        <dbReference type="ChEBI" id="CHEBI:16526"/>
        <dbReference type="ChEBI" id="CHEBI:30616"/>
        <dbReference type="ChEBI" id="CHEBI:43474"/>
        <dbReference type="ChEBI" id="CHEBI:149469"/>
        <dbReference type="ChEBI" id="CHEBI:149473"/>
        <dbReference type="ChEBI" id="CHEBI:456216"/>
        <dbReference type="EC" id="6.3.3.3"/>
    </reaction>
</comment>
<keyword evidence="2 9" id="KW-0436">Ligase</keyword>
<organism evidence="10 11">
    <name type="scientific">Mesocricetibacter intestinalis</name>
    <dbReference type="NCBI Taxonomy" id="1521930"/>
    <lineage>
        <taxon>Bacteria</taxon>
        <taxon>Pseudomonadati</taxon>
        <taxon>Pseudomonadota</taxon>
        <taxon>Gammaproteobacteria</taxon>
        <taxon>Pasteurellales</taxon>
        <taxon>Pasteurellaceae</taxon>
        <taxon>Mesocricetibacter</taxon>
    </lineage>
</organism>
<dbReference type="FunFam" id="3.40.50.300:FF:000292">
    <property type="entry name" value="ATP-dependent dethiobiotin synthetase BioD"/>
    <property type="match status" value="1"/>
</dbReference>
<dbReference type="NCBIfam" id="TIGR00347">
    <property type="entry name" value="bioD"/>
    <property type="match status" value="1"/>
</dbReference>
<dbReference type="AlphaFoldDB" id="A0A4R6VC88"/>
<evidence type="ECO:0000256" key="5">
    <source>
        <dbReference type="ARBA" id="ARBA00022756"/>
    </source>
</evidence>
<dbReference type="PANTHER" id="PTHR43210">
    <property type="entry name" value="DETHIOBIOTIN SYNTHETASE"/>
    <property type="match status" value="1"/>
</dbReference>
<dbReference type="GO" id="GO:0009102">
    <property type="term" value="P:biotin biosynthetic process"/>
    <property type="evidence" value="ECO:0007669"/>
    <property type="project" value="UniProtKB-UniRule"/>
</dbReference>
<evidence type="ECO:0000256" key="2">
    <source>
        <dbReference type="ARBA" id="ARBA00022598"/>
    </source>
</evidence>
<dbReference type="GO" id="GO:0004141">
    <property type="term" value="F:dethiobiotin synthase activity"/>
    <property type="evidence" value="ECO:0007669"/>
    <property type="project" value="UniProtKB-UniRule"/>
</dbReference>
<dbReference type="SUPFAM" id="SSF52540">
    <property type="entry name" value="P-loop containing nucleoside triphosphate hydrolases"/>
    <property type="match status" value="1"/>
</dbReference>
<feature type="binding site" evidence="9">
    <location>
        <position position="43"/>
    </location>
    <ligand>
        <name>substrate</name>
    </ligand>
</feature>
<feature type="binding site" evidence="9">
    <location>
        <position position="51"/>
    </location>
    <ligand>
        <name>Mg(2+)</name>
        <dbReference type="ChEBI" id="CHEBI:18420"/>
    </ligand>
</feature>
<dbReference type="EMBL" id="SNYQ01000003">
    <property type="protein sequence ID" value="TDQ58036.1"/>
    <property type="molecule type" value="Genomic_DNA"/>
</dbReference>
<feature type="binding site" evidence="9">
    <location>
        <position position="51"/>
    </location>
    <ligand>
        <name>ATP</name>
        <dbReference type="ChEBI" id="CHEBI:30616"/>
    </ligand>
</feature>